<evidence type="ECO:0000313" key="3">
    <source>
        <dbReference type="EMBL" id="CAK0854538.1"/>
    </source>
</evidence>
<comment type="similarity">
    <text evidence="1">Belongs to the CFAP97 family.</text>
</comment>
<evidence type="ECO:0000256" key="2">
    <source>
        <dbReference type="SAM" id="MobiDB-lite"/>
    </source>
</evidence>
<gene>
    <name evidence="3" type="ORF">PCOR1329_LOCUS45606</name>
</gene>
<feature type="compositionally biased region" description="Low complexity" evidence="2">
    <location>
        <begin position="486"/>
        <end position="495"/>
    </location>
</feature>
<dbReference type="Proteomes" id="UP001189429">
    <property type="component" value="Unassembled WGS sequence"/>
</dbReference>
<keyword evidence="4" id="KW-1185">Reference proteome</keyword>
<feature type="region of interest" description="Disordered" evidence="2">
    <location>
        <begin position="180"/>
        <end position="205"/>
    </location>
</feature>
<dbReference type="EMBL" id="CAUYUJ010015486">
    <property type="protein sequence ID" value="CAK0854538.1"/>
    <property type="molecule type" value="Genomic_DNA"/>
</dbReference>
<dbReference type="Pfam" id="PF13879">
    <property type="entry name" value="Hmw_CFAP97"/>
    <property type="match status" value="1"/>
</dbReference>
<dbReference type="PANTHER" id="PTHR33768:SF3">
    <property type="entry name" value="MIP11318P"/>
    <property type="match status" value="1"/>
</dbReference>
<dbReference type="PROSITE" id="PS50096">
    <property type="entry name" value="IQ"/>
    <property type="match status" value="1"/>
</dbReference>
<feature type="compositionally biased region" description="Basic residues" evidence="2">
    <location>
        <begin position="475"/>
        <end position="485"/>
    </location>
</feature>
<proteinExistence type="inferred from homology"/>
<organism evidence="3 4">
    <name type="scientific">Prorocentrum cordatum</name>
    <dbReference type="NCBI Taxonomy" id="2364126"/>
    <lineage>
        <taxon>Eukaryota</taxon>
        <taxon>Sar</taxon>
        <taxon>Alveolata</taxon>
        <taxon>Dinophyceae</taxon>
        <taxon>Prorocentrales</taxon>
        <taxon>Prorocentraceae</taxon>
        <taxon>Prorocentrum</taxon>
    </lineage>
</organism>
<feature type="compositionally biased region" description="Basic residues" evidence="2">
    <location>
        <begin position="500"/>
        <end position="523"/>
    </location>
</feature>
<protein>
    <submittedName>
        <fullName evidence="3">Uncharacterized protein</fullName>
    </submittedName>
</protein>
<evidence type="ECO:0000313" key="4">
    <source>
        <dbReference type="Proteomes" id="UP001189429"/>
    </source>
</evidence>
<accession>A0ABN9U9W0</accession>
<reference evidence="3" key="1">
    <citation type="submission" date="2023-10" db="EMBL/GenBank/DDBJ databases">
        <authorList>
            <person name="Chen Y."/>
            <person name="Shah S."/>
            <person name="Dougan E. K."/>
            <person name="Thang M."/>
            <person name="Chan C."/>
        </authorList>
    </citation>
    <scope>NUCLEOTIDE SEQUENCE [LARGE SCALE GENOMIC DNA]</scope>
</reference>
<sequence length="697" mass="78218">MDRGLPCSSKICAQRDQERRLESHVHRLRKIKPSVDTSLPRTLRLTHVHGNLKKEQMQEERYTEIDRENRILLQKMANIMKQPLSNSGPTTPREPRSLSAVPPRSLNSNARKKELLRITKENQMILKRIQQAQPVYNHVEWEGLNRRNLAYLKNSAEYPLVLRSARGGRTAELTRLDGIDQGGTMSARSAPLPESSARRAPGRADGTSRLVLSGKMVLDVEGAGAASGQTTFLVKMLTDGRSLRISVLDEDSQVALDLAVSETSHRKLLSEANGDYSRIAQSLQVLGGRLVLDAPAAVQPVLAQQPLVQQQPLPQRAWQPAEELEETPSQVEPEVVATAPKAKTPTPPPSRPASRGSGPVAVPSSRRSSGQSQTRPALISAAKQQDDDELDAAGMCRAKSKTPTPPPSRPSSRTPTEEMEETSSQAEAAAAATRIQSMHRGKVARMHCDKWRSGRPSASRTLRPTGKRQPFGRSWRGRRTQRRSGSRASTAARPPGGAPPRRRRSAQPPRRQRRRRPPPRPRGSKACTAARLRGDKWRSGRPSASRTLRPTGKRQPFGRSWRGRRTQRRSGSRASTAARPPGGAPPRRRRSAQPPRRQRRRRPPPRPRGSKACTAARLRGDKWRSGMPSASLRRWRRRLKRRRRRRRRSGTAALRGPTRVFRVAAHRRGLHRASRRPRRRTTSWMLAHVEGRCYRRW</sequence>
<feature type="region of interest" description="Disordered" evidence="2">
    <location>
        <begin position="310"/>
        <end position="614"/>
    </location>
</feature>
<dbReference type="PANTHER" id="PTHR33768">
    <property type="entry name" value="MIP11318P"/>
    <property type="match status" value="1"/>
</dbReference>
<feature type="compositionally biased region" description="Basic residues" evidence="2">
    <location>
        <begin position="561"/>
        <end position="571"/>
    </location>
</feature>
<dbReference type="InterPro" id="IPR038792">
    <property type="entry name" value="CFAP97D1/2"/>
</dbReference>
<feature type="compositionally biased region" description="Basic residues" evidence="2">
    <location>
        <begin position="586"/>
        <end position="609"/>
    </location>
</feature>
<feature type="compositionally biased region" description="Low complexity" evidence="2">
    <location>
        <begin position="572"/>
        <end position="581"/>
    </location>
</feature>
<feature type="compositionally biased region" description="Low complexity" evidence="2">
    <location>
        <begin position="352"/>
        <end position="373"/>
    </location>
</feature>
<feature type="region of interest" description="Disordered" evidence="2">
    <location>
        <begin position="82"/>
        <end position="106"/>
    </location>
</feature>
<name>A0ABN9U9W0_9DINO</name>
<comment type="caution">
    <text evidence="3">The sequence shown here is derived from an EMBL/GenBank/DDBJ whole genome shotgun (WGS) entry which is preliminary data.</text>
</comment>
<evidence type="ECO:0000256" key="1">
    <source>
        <dbReference type="ARBA" id="ARBA00008315"/>
    </source>
</evidence>
<feature type="compositionally biased region" description="Low complexity" evidence="2">
    <location>
        <begin position="422"/>
        <end position="433"/>
    </location>
</feature>
<dbReference type="InterPro" id="IPR029488">
    <property type="entry name" value="Hmw/CFAP97"/>
</dbReference>